<dbReference type="AlphaFoldDB" id="A0A0L8FWD2"/>
<evidence type="ECO:0000313" key="2">
    <source>
        <dbReference type="EMBL" id="KOF69046.1"/>
    </source>
</evidence>
<evidence type="ECO:0000256" key="1">
    <source>
        <dbReference type="SAM" id="SignalP"/>
    </source>
</evidence>
<organism evidence="2">
    <name type="scientific">Octopus bimaculoides</name>
    <name type="common">California two-spotted octopus</name>
    <dbReference type="NCBI Taxonomy" id="37653"/>
    <lineage>
        <taxon>Eukaryota</taxon>
        <taxon>Metazoa</taxon>
        <taxon>Spiralia</taxon>
        <taxon>Lophotrochozoa</taxon>
        <taxon>Mollusca</taxon>
        <taxon>Cephalopoda</taxon>
        <taxon>Coleoidea</taxon>
        <taxon>Octopodiformes</taxon>
        <taxon>Octopoda</taxon>
        <taxon>Incirrata</taxon>
        <taxon>Octopodidae</taxon>
        <taxon>Octopus</taxon>
    </lineage>
</organism>
<name>A0A0L8FWD2_OCTBM</name>
<dbReference type="KEGG" id="obi:106880713"/>
<reference evidence="2" key="1">
    <citation type="submission" date="2015-07" db="EMBL/GenBank/DDBJ databases">
        <title>MeaNS - Measles Nucleotide Surveillance Program.</title>
        <authorList>
            <person name="Tran T."/>
            <person name="Druce J."/>
        </authorList>
    </citation>
    <scope>NUCLEOTIDE SEQUENCE</scope>
    <source>
        <strain evidence="2">UCB-OBI-ISO-001</strain>
        <tissue evidence="2">Gonad</tissue>
    </source>
</reference>
<accession>A0A0L8FWD2</accession>
<feature type="signal peptide" evidence="1">
    <location>
        <begin position="1"/>
        <end position="16"/>
    </location>
</feature>
<evidence type="ECO:0008006" key="3">
    <source>
        <dbReference type="Google" id="ProtNLM"/>
    </source>
</evidence>
<proteinExistence type="predicted"/>
<gene>
    <name evidence="2" type="ORF">OCBIM_22005737mg</name>
</gene>
<feature type="chain" id="PRO_5005582599" description="Ig-like domain-containing protein" evidence="1">
    <location>
        <begin position="17"/>
        <end position="263"/>
    </location>
</feature>
<keyword evidence="1" id="KW-0732">Signal</keyword>
<protein>
    <recommendedName>
        <fullName evidence="3">Ig-like domain-containing protein</fullName>
    </recommendedName>
</protein>
<dbReference type="EMBL" id="KQ425732">
    <property type="protein sequence ID" value="KOF69046.1"/>
    <property type="molecule type" value="Genomic_DNA"/>
</dbReference>
<sequence length="263" mass="29663">MLLVMMLLMMASYTSAFVEIVDMIPSGTFDMGHTTTLIIKCQYAADNLIQFFLLRNHTEVIFQYDYNLKRKAFVERNKKRGFECSPLAQNKGVVTCTKFNLTCEDATYYTCKTNVNISKTRLLKVKSHMKKLEFLNPPAKVNQLAFFKCSAYVGAPFGATNFVWVHTTQNHKWININSVVVPPLGKCLAPAVSLKKILIREGDIGYSNITCVLFGESRTMLLTNITGGEQEQIADNADKLYDANTLTRILKFAATLLVICNLR</sequence>